<keyword evidence="4" id="KW-1185">Reference proteome</keyword>
<sequence length="240" mass="27371">MKSITHLLATDLDDTLVGLKPELKELTDMFNRIPQQVSLVYVTGRHAESVKQLMTEENLPMPDLVISDVGTKIWHMPDWIEDTDWCDKVTADWRPDLIKKAAARFPKLVPQRLPDDRRISFTIQNDQKTVHQFEQILIQRQLPHRLIYSSNLNVDVLPLHAGKGNAVEYVLTHYYDSTVNVLVAGDSENDLDMLNRGWPSVVVGNAQPGLSVLPETPYLFKAERHCAGGIYDAWQHFYGN</sequence>
<dbReference type="InterPro" id="IPR006379">
    <property type="entry name" value="HAD-SF_hydro_IIB"/>
</dbReference>
<dbReference type="EMBL" id="JAUBDH010000006">
    <property type="protein sequence ID" value="MDW0110650.1"/>
    <property type="molecule type" value="Genomic_DNA"/>
</dbReference>
<dbReference type="SFLD" id="SFLDG01141">
    <property type="entry name" value="C2.B.1:_Sucrose_Phosphatase_Li"/>
    <property type="match status" value="1"/>
</dbReference>
<organism evidence="3 4">
    <name type="scientific">Sporosarcina aquimarina</name>
    <dbReference type="NCBI Taxonomy" id="114975"/>
    <lineage>
        <taxon>Bacteria</taxon>
        <taxon>Bacillati</taxon>
        <taxon>Bacillota</taxon>
        <taxon>Bacilli</taxon>
        <taxon>Bacillales</taxon>
        <taxon>Caryophanaceae</taxon>
        <taxon>Sporosarcina</taxon>
    </lineage>
</organism>
<evidence type="ECO:0000313" key="4">
    <source>
        <dbReference type="Proteomes" id="UP001280629"/>
    </source>
</evidence>
<dbReference type="GO" id="GO:0016787">
    <property type="term" value="F:hydrolase activity"/>
    <property type="evidence" value="ECO:0007669"/>
    <property type="project" value="UniProtKB-KW"/>
</dbReference>
<dbReference type="InterPro" id="IPR036412">
    <property type="entry name" value="HAD-like_sf"/>
</dbReference>
<proteinExistence type="predicted"/>
<dbReference type="SFLD" id="SFLDG01140">
    <property type="entry name" value="C2.B:_Phosphomannomutase_and_P"/>
    <property type="match status" value="1"/>
</dbReference>
<dbReference type="InterPro" id="IPR006380">
    <property type="entry name" value="SPP-like_dom"/>
</dbReference>
<keyword evidence="1 3" id="KW-0378">Hydrolase</keyword>
<dbReference type="Pfam" id="PF05116">
    <property type="entry name" value="S6PP"/>
    <property type="match status" value="1"/>
</dbReference>
<evidence type="ECO:0000259" key="2">
    <source>
        <dbReference type="Pfam" id="PF05116"/>
    </source>
</evidence>
<dbReference type="Proteomes" id="UP001280629">
    <property type="component" value="Unassembled WGS sequence"/>
</dbReference>
<gene>
    <name evidence="3" type="ORF">QT716_11440</name>
</gene>
<dbReference type="PANTHER" id="PTHR46521:SF4">
    <property type="entry name" value="SUCROSE-PHOSPHATASE 2-RELATED"/>
    <property type="match status" value="1"/>
</dbReference>
<dbReference type="SFLD" id="SFLDS00003">
    <property type="entry name" value="Haloacid_Dehalogenase"/>
    <property type="match status" value="1"/>
</dbReference>
<protein>
    <submittedName>
        <fullName evidence="3">HAD-IIB family hydrolase</fullName>
    </submittedName>
</protein>
<dbReference type="SUPFAM" id="SSF56784">
    <property type="entry name" value="HAD-like"/>
    <property type="match status" value="1"/>
</dbReference>
<evidence type="ECO:0000313" key="3">
    <source>
        <dbReference type="EMBL" id="MDW0110650.1"/>
    </source>
</evidence>
<dbReference type="Gene3D" id="3.40.50.1000">
    <property type="entry name" value="HAD superfamily/HAD-like"/>
    <property type="match status" value="1"/>
</dbReference>
<dbReference type="Gene3D" id="3.90.1070.10">
    <property type="match status" value="1"/>
</dbReference>
<comment type="caution">
    <text evidence="3">The sequence shown here is derived from an EMBL/GenBank/DDBJ whole genome shotgun (WGS) entry which is preliminary data.</text>
</comment>
<reference evidence="3 4" key="1">
    <citation type="submission" date="2023-06" db="EMBL/GenBank/DDBJ databases">
        <title>Sporosarcina sp. nov., isolated from Korean traditional fermented seafood 'Jeotgal'.</title>
        <authorList>
            <person name="Yang A.-I."/>
            <person name="Shin N.-R."/>
        </authorList>
    </citation>
    <scope>NUCLEOTIDE SEQUENCE [LARGE SCALE GENOMIC DNA]</scope>
    <source>
        <strain evidence="3 4">KCTC3840</strain>
    </source>
</reference>
<dbReference type="PANTHER" id="PTHR46521">
    <property type="entry name" value="SUCROSE-PHOSPHATASE 2-RELATED"/>
    <property type="match status" value="1"/>
</dbReference>
<dbReference type="NCBIfam" id="TIGR01484">
    <property type="entry name" value="HAD-SF-IIB"/>
    <property type="match status" value="1"/>
</dbReference>
<feature type="domain" description="Sucrose phosphatase-like" evidence="2">
    <location>
        <begin position="6"/>
        <end position="237"/>
    </location>
</feature>
<dbReference type="InterPro" id="IPR051518">
    <property type="entry name" value="Sucrose_Phosphatase"/>
</dbReference>
<evidence type="ECO:0000256" key="1">
    <source>
        <dbReference type="ARBA" id="ARBA00022801"/>
    </source>
</evidence>
<name>A0ABU4G2S9_9BACL</name>
<accession>A0ABU4G2S9</accession>
<dbReference type="InterPro" id="IPR023214">
    <property type="entry name" value="HAD_sf"/>
</dbReference>